<evidence type="ECO:0000256" key="9">
    <source>
        <dbReference type="SAM" id="Phobius"/>
    </source>
</evidence>
<evidence type="ECO:0000256" key="6">
    <source>
        <dbReference type="ARBA" id="ARBA00022989"/>
    </source>
</evidence>
<feature type="transmembrane region" description="Helical" evidence="9">
    <location>
        <begin position="254"/>
        <end position="273"/>
    </location>
</feature>
<accession>E6PCU4</accession>
<name>E6PCU4_9ZZZZ</name>
<evidence type="ECO:0000256" key="8">
    <source>
        <dbReference type="ARBA" id="ARBA00023136"/>
    </source>
</evidence>
<feature type="transmembrane region" description="Helical" evidence="9">
    <location>
        <begin position="482"/>
        <end position="507"/>
    </location>
</feature>
<dbReference type="GO" id="GO:0005886">
    <property type="term" value="C:plasma membrane"/>
    <property type="evidence" value="ECO:0007669"/>
    <property type="project" value="TreeGrafter"/>
</dbReference>
<keyword evidence="6 9" id="KW-1133">Transmembrane helix</keyword>
<dbReference type="AlphaFoldDB" id="E6PCU4"/>
<feature type="transmembrane region" description="Helical" evidence="9">
    <location>
        <begin position="421"/>
        <end position="441"/>
    </location>
</feature>
<keyword evidence="5" id="KW-0630">Potassium</keyword>
<dbReference type="GO" id="GO:0016787">
    <property type="term" value="F:hydrolase activity"/>
    <property type="evidence" value="ECO:0007669"/>
    <property type="project" value="UniProtKB-KW"/>
</dbReference>
<evidence type="ECO:0000256" key="7">
    <source>
        <dbReference type="ARBA" id="ARBA00023065"/>
    </source>
</evidence>
<dbReference type="Pfam" id="PF03814">
    <property type="entry name" value="KdpA"/>
    <property type="match status" value="1"/>
</dbReference>
<evidence type="ECO:0000256" key="3">
    <source>
        <dbReference type="ARBA" id="ARBA00022538"/>
    </source>
</evidence>
<keyword evidence="10" id="KW-0378">Hydrolase</keyword>
<dbReference type="PANTHER" id="PTHR30607">
    <property type="entry name" value="POTASSIUM-TRANSPORTING ATPASE A CHAIN"/>
    <property type="match status" value="1"/>
</dbReference>
<keyword evidence="3" id="KW-0633">Potassium transport</keyword>
<keyword evidence="2" id="KW-1003">Cell membrane</keyword>
<proteinExistence type="inferred from homology"/>
<dbReference type="NCBIfam" id="TIGR00680">
    <property type="entry name" value="kdpA"/>
    <property type="match status" value="1"/>
</dbReference>
<dbReference type="PIRSF" id="PIRSF001294">
    <property type="entry name" value="K_ATPaseA"/>
    <property type="match status" value="1"/>
</dbReference>
<evidence type="ECO:0000256" key="4">
    <source>
        <dbReference type="ARBA" id="ARBA00022692"/>
    </source>
</evidence>
<dbReference type="GO" id="GO:0008556">
    <property type="term" value="F:P-type potassium transmembrane transporter activity"/>
    <property type="evidence" value="ECO:0007669"/>
    <property type="project" value="InterPro"/>
</dbReference>
<sequence length="566" mass="59630">MTLTGWLQAIIIFAVLVACTKPLGTYMFAVFTGERTWLTPLFAPVERLLYRIAGVRADEAMDWRGYTLAMLGFSLVGFAYLYALLLTQGWLPLNPQHFPNLSPGLAWNTAISFLTNTNWQFYSGESTMSYLSQMAGLAWHNFVSAGVGIAIAVAVIRGFAAKGIATLGNFWVDLTRACLYILLPIAALAAIVLAAQGVPQNFNAYRPVTTLAGGKQTITGGPMASQEAIKELGTNGGGFVNANSASPNENPTPISNALEILLILLIAAGLTYTYGKMVGDTRQGWAIFTAMFALFWVGFTIIYHAEAAGNPLLHHLAVRGGNMEGKETRFGIAGSSLFTAATTGTSTGAVNASIDSFMPIGGLVALLNLQLGEIAPGGVGSGLYAMLEFVVLTVFIAGLMVGRTPELLGKKIERREVQLAILAILVTPIFVLIPTAIAALLPVGSSTLGNAGPHGFSEILYAFSSSNANNGSAFAGLGGDRFYYIATGISMFFGRFFVAIPMLALAGSLAEKRPVAAGAGTFSTASPTFILLLLGTILIVGALTFLPADALGPIADHYLLHAGRTF</sequence>
<reference evidence="10" key="1">
    <citation type="submission" date="2009-10" db="EMBL/GenBank/DDBJ databases">
        <title>Diversity of trophic interactions inside an arsenic-rich microbial ecosystem.</title>
        <authorList>
            <person name="Bertin P.N."/>
            <person name="Heinrich-Salmeron A."/>
            <person name="Pelletier E."/>
            <person name="Goulhen-Chollet F."/>
            <person name="Arsene-Ploetze F."/>
            <person name="Gallien S."/>
            <person name="Calteau A."/>
            <person name="Vallenet D."/>
            <person name="Casiot C."/>
            <person name="Chane-Woon-Ming B."/>
            <person name="Giloteaux L."/>
            <person name="Barakat M."/>
            <person name="Bonnefoy V."/>
            <person name="Bruneel O."/>
            <person name="Chandler M."/>
            <person name="Cleiss J."/>
            <person name="Duran R."/>
            <person name="Elbaz-Poulichet F."/>
            <person name="Fonknechten N."/>
            <person name="Lauga B."/>
            <person name="Mornico D."/>
            <person name="Ortet P."/>
            <person name="Schaeffer C."/>
            <person name="Siguier P."/>
            <person name="Alexander Thil Smith A."/>
            <person name="Van Dorsselaer A."/>
            <person name="Weissenbach J."/>
            <person name="Medigue C."/>
            <person name="Le Paslier D."/>
        </authorList>
    </citation>
    <scope>NUCLEOTIDE SEQUENCE</scope>
</reference>
<feature type="transmembrane region" description="Helical" evidence="9">
    <location>
        <begin position="177"/>
        <end position="198"/>
    </location>
</feature>
<evidence type="ECO:0000256" key="5">
    <source>
        <dbReference type="ARBA" id="ARBA00022958"/>
    </source>
</evidence>
<dbReference type="HAMAP" id="MF_00275">
    <property type="entry name" value="KdpA"/>
    <property type="match status" value="1"/>
</dbReference>
<keyword evidence="4 9" id="KW-0812">Transmembrane</keyword>
<feature type="transmembrane region" description="Helical" evidence="9">
    <location>
        <begin position="285"/>
        <end position="305"/>
    </location>
</feature>
<keyword evidence="1" id="KW-0813">Transport</keyword>
<feature type="transmembrane region" description="Helical" evidence="9">
    <location>
        <begin position="6"/>
        <end position="31"/>
    </location>
</feature>
<evidence type="ECO:0000313" key="10">
    <source>
        <dbReference type="EMBL" id="CBH74278.1"/>
    </source>
</evidence>
<evidence type="ECO:0000256" key="2">
    <source>
        <dbReference type="ARBA" id="ARBA00022475"/>
    </source>
</evidence>
<keyword evidence="7" id="KW-0406">Ion transport</keyword>
<dbReference type="EMBL" id="CABL01000001">
    <property type="protein sequence ID" value="CBH74278.1"/>
    <property type="molecule type" value="Genomic_DNA"/>
</dbReference>
<protein>
    <submittedName>
        <fullName evidence="10">Potassium-transporting ATPase A chain (Potassium-translocating ATPase A chain) (ATP phosphohydrolase (Potassium-transporting) A chain) (Potassium-binding and translocating subunit A)</fullName>
        <ecNumber evidence="10">3.6.3.12</ecNumber>
    </submittedName>
</protein>
<feature type="transmembrane region" description="Helical" evidence="9">
    <location>
        <begin position="528"/>
        <end position="548"/>
    </location>
</feature>
<evidence type="ECO:0000256" key="1">
    <source>
        <dbReference type="ARBA" id="ARBA00022448"/>
    </source>
</evidence>
<feature type="transmembrane region" description="Helical" evidence="9">
    <location>
        <begin position="383"/>
        <end position="401"/>
    </location>
</feature>
<comment type="caution">
    <text evidence="10">The sequence shown here is derived from an EMBL/GenBank/DDBJ whole genome shotgun (WGS) entry which is preliminary data.</text>
</comment>
<keyword evidence="8 9" id="KW-0472">Membrane</keyword>
<feature type="transmembrane region" description="Helical" evidence="9">
    <location>
        <begin position="137"/>
        <end position="156"/>
    </location>
</feature>
<feature type="transmembrane region" description="Helical" evidence="9">
    <location>
        <begin position="66"/>
        <end position="85"/>
    </location>
</feature>
<dbReference type="InterPro" id="IPR004623">
    <property type="entry name" value="KdpA"/>
</dbReference>
<gene>
    <name evidence="10" type="primary">kdpA</name>
    <name evidence="10" type="ORF">CARN1_2165</name>
</gene>
<organism evidence="10">
    <name type="scientific">mine drainage metagenome</name>
    <dbReference type="NCBI Taxonomy" id="410659"/>
    <lineage>
        <taxon>unclassified sequences</taxon>
        <taxon>metagenomes</taxon>
        <taxon>ecological metagenomes</taxon>
    </lineage>
</organism>
<dbReference type="PANTHER" id="PTHR30607:SF2">
    <property type="entry name" value="POTASSIUM-TRANSPORTING ATPASE POTASSIUM-BINDING SUBUNIT"/>
    <property type="match status" value="1"/>
</dbReference>
<dbReference type="EC" id="3.6.3.12" evidence="10"/>